<comment type="caution">
    <text evidence="2">The sequence shown here is derived from an EMBL/GenBank/DDBJ whole genome shotgun (WGS) entry which is preliminary data.</text>
</comment>
<keyword evidence="3" id="KW-1185">Reference proteome</keyword>
<dbReference type="Proteomes" id="UP000294530">
    <property type="component" value="Unassembled WGS sequence"/>
</dbReference>
<evidence type="ECO:0000256" key="1">
    <source>
        <dbReference type="SAM" id="SignalP"/>
    </source>
</evidence>
<evidence type="ECO:0008006" key="4">
    <source>
        <dbReference type="Google" id="ProtNLM"/>
    </source>
</evidence>
<gene>
    <name evidence="2" type="ORF">CCR75_009033</name>
</gene>
<name>A0A976FHN7_BRELC</name>
<protein>
    <recommendedName>
        <fullName evidence="4">RxLR effector protein</fullName>
    </recommendedName>
</protein>
<organism evidence="2 3">
    <name type="scientific">Bremia lactucae</name>
    <name type="common">Lettuce downy mildew</name>
    <dbReference type="NCBI Taxonomy" id="4779"/>
    <lineage>
        <taxon>Eukaryota</taxon>
        <taxon>Sar</taxon>
        <taxon>Stramenopiles</taxon>
        <taxon>Oomycota</taxon>
        <taxon>Peronosporomycetes</taxon>
        <taxon>Peronosporales</taxon>
        <taxon>Peronosporaceae</taxon>
        <taxon>Bremia</taxon>
    </lineage>
</organism>
<dbReference type="AlphaFoldDB" id="A0A976FHN7"/>
<dbReference type="EMBL" id="SHOA02000006">
    <property type="protein sequence ID" value="TDH67000.1"/>
    <property type="molecule type" value="Genomic_DNA"/>
</dbReference>
<evidence type="ECO:0000313" key="2">
    <source>
        <dbReference type="EMBL" id="TDH67000.1"/>
    </source>
</evidence>
<dbReference type="GeneID" id="94352751"/>
<keyword evidence="1" id="KW-0732">Signal</keyword>
<feature type="signal peptide" evidence="1">
    <location>
        <begin position="1"/>
        <end position="32"/>
    </location>
</feature>
<dbReference type="RefSeq" id="XP_067816499.1">
    <property type="nucleotide sequence ID" value="XM_067967080.1"/>
</dbReference>
<proteinExistence type="predicted"/>
<accession>A0A976FHN7</accession>
<dbReference type="KEGG" id="blac:94352751"/>
<evidence type="ECO:0000313" key="3">
    <source>
        <dbReference type="Proteomes" id="UP000294530"/>
    </source>
</evidence>
<reference evidence="2 3" key="1">
    <citation type="journal article" date="2021" name="Genome Biol.">
        <title>AFLAP: assembly-free linkage analysis pipeline using k-mers from genome sequencing data.</title>
        <authorList>
            <person name="Fletcher K."/>
            <person name="Zhang L."/>
            <person name="Gil J."/>
            <person name="Han R."/>
            <person name="Cavanaugh K."/>
            <person name="Michelmore R."/>
        </authorList>
    </citation>
    <scope>NUCLEOTIDE SEQUENCE [LARGE SCALE GENOMIC DNA]</scope>
    <source>
        <strain evidence="2 3">SF5</strain>
    </source>
</reference>
<sequence length="111" mass="12430">MVAKRNDTTFLRFAMVFLGWALLASIHTVAMAADALKESNEVTDTVNGTKDFHARPHLRTLLVSTAEGTSRDERSDKWHPTSQNVLVRYISPSIIKSTGFRTLVKVLRSDN</sequence>
<feature type="chain" id="PRO_5037262595" description="RxLR effector protein" evidence="1">
    <location>
        <begin position="33"/>
        <end position="111"/>
    </location>
</feature>